<comment type="caution">
    <text evidence="1">The sequence shown here is derived from an EMBL/GenBank/DDBJ whole genome shotgun (WGS) entry which is preliminary data.</text>
</comment>
<dbReference type="Proteomes" id="UP000324748">
    <property type="component" value="Unassembled WGS sequence"/>
</dbReference>
<name>A0A5B0P2G7_PUCGR</name>
<sequence>MAPILSRPPEAVARGAEGDIYEPRDSPHLPQMAQKAAALPGPGNCIKLKAPHICEILTRGTLPKRPD</sequence>
<evidence type="ECO:0000313" key="2">
    <source>
        <dbReference type="Proteomes" id="UP000324748"/>
    </source>
</evidence>
<reference evidence="1 2" key="1">
    <citation type="submission" date="2019-05" db="EMBL/GenBank/DDBJ databases">
        <title>Emergence of the Ug99 lineage of the wheat stem rust pathogen through somatic hybridization.</title>
        <authorList>
            <person name="Li F."/>
            <person name="Upadhyaya N.M."/>
            <person name="Sperschneider J."/>
            <person name="Matny O."/>
            <person name="Nguyen-Phuc H."/>
            <person name="Mago R."/>
            <person name="Raley C."/>
            <person name="Miller M.E."/>
            <person name="Silverstein K.A.T."/>
            <person name="Henningsen E."/>
            <person name="Hirsch C.D."/>
            <person name="Visser B."/>
            <person name="Pretorius Z.A."/>
            <person name="Steffenson B.J."/>
            <person name="Schwessinger B."/>
            <person name="Dodds P.N."/>
            <person name="Figueroa M."/>
        </authorList>
    </citation>
    <scope>NUCLEOTIDE SEQUENCE [LARGE SCALE GENOMIC DNA]</scope>
    <source>
        <strain evidence="1">21-0</strain>
    </source>
</reference>
<protein>
    <submittedName>
        <fullName evidence="1">Uncharacterized protein</fullName>
    </submittedName>
</protein>
<evidence type="ECO:0000313" key="1">
    <source>
        <dbReference type="EMBL" id="KAA1094308.1"/>
    </source>
</evidence>
<organism evidence="1 2">
    <name type="scientific">Puccinia graminis f. sp. tritici</name>
    <dbReference type="NCBI Taxonomy" id="56615"/>
    <lineage>
        <taxon>Eukaryota</taxon>
        <taxon>Fungi</taxon>
        <taxon>Dikarya</taxon>
        <taxon>Basidiomycota</taxon>
        <taxon>Pucciniomycotina</taxon>
        <taxon>Pucciniomycetes</taxon>
        <taxon>Pucciniales</taxon>
        <taxon>Pucciniaceae</taxon>
        <taxon>Puccinia</taxon>
    </lineage>
</organism>
<gene>
    <name evidence="1" type="ORF">PGT21_017406</name>
</gene>
<dbReference type="AlphaFoldDB" id="A0A5B0P2G7"/>
<proteinExistence type="predicted"/>
<keyword evidence="2" id="KW-1185">Reference proteome</keyword>
<dbReference type="EMBL" id="VSWC01000079">
    <property type="protein sequence ID" value="KAA1094308.1"/>
    <property type="molecule type" value="Genomic_DNA"/>
</dbReference>
<accession>A0A5B0P2G7</accession>